<organism evidence="8">
    <name type="scientific">Hanusia phi</name>
    <dbReference type="NCBI Taxonomy" id="3032"/>
    <lineage>
        <taxon>Eukaryota</taxon>
        <taxon>Cryptophyceae</taxon>
        <taxon>Pyrenomonadales</taxon>
        <taxon>Geminigeraceae</taxon>
        <taxon>Hanusia</taxon>
    </lineage>
</organism>
<evidence type="ECO:0000256" key="2">
    <source>
        <dbReference type="ARBA" id="ARBA00005462"/>
    </source>
</evidence>
<evidence type="ECO:0000256" key="5">
    <source>
        <dbReference type="ARBA" id="ARBA00023136"/>
    </source>
</evidence>
<dbReference type="InterPro" id="IPR016024">
    <property type="entry name" value="ARM-type_fold"/>
</dbReference>
<dbReference type="InterPro" id="IPR000225">
    <property type="entry name" value="Armadillo"/>
</dbReference>
<sequence length="420" mass="47161">MARSSMTRSQKRASAALAKISDMGEEQCLEMAEQGVIAVTVGNLSESKNAVVRLNSAKILKNLSKYATNRPQLIEEGAARTMVELFRHKKPRALHLELVHGVNELGQGKEARPQLVEAVPYIIKFVQTADLVRQMLGLSAIGRIAEHEECQFKIMKMGAMHLAFQYVQSEFHTYKHKSLAMKILAEISTSIACHKYILGYEDKQGTHIISRLCRIKDEEMVPFCAKTVERLVVEEKNAKAFVEKGVLKEFLWMLAHSTPTVVLGALDALGALARFPPLQRVIVEWKFLPLVCPLTSNPHEALRISAVKLLALLAQHPQNKARIIYNGAHEVLLYHGEHSSYPDVKELARLAAADLLNLPEARLNKTLQRAAYRFKDNARNALDDLEERMSNSSQKDRGKELVAKILKQQGQEEESSDDEK</sequence>
<keyword evidence="5" id="KW-0472">Membrane</keyword>
<dbReference type="GO" id="GO:0005774">
    <property type="term" value="C:vacuolar membrane"/>
    <property type="evidence" value="ECO:0007669"/>
    <property type="project" value="UniProtKB-SubCell"/>
</dbReference>
<comment type="similarity">
    <text evidence="2">Belongs to the beta-catenin family.</text>
</comment>
<dbReference type="GO" id="GO:0043495">
    <property type="term" value="F:protein-membrane adaptor activity"/>
    <property type="evidence" value="ECO:0007669"/>
    <property type="project" value="InterPro"/>
</dbReference>
<dbReference type="PANTHER" id="PTHR47249:SF1">
    <property type="entry name" value="VACUOLAR PROTEIN 8"/>
    <property type="match status" value="1"/>
</dbReference>
<evidence type="ECO:0000313" key="8">
    <source>
        <dbReference type="EMBL" id="CAD8488160.1"/>
    </source>
</evidence>
<keyword evidence="6" id="KW-0449">Lipoprotein</keyword>
<dbReference type="EMBL" id="HBEO01018574">
    <property type="protein sequence ID" value="CAD8488160.1"/>
    <property type="molecule type" value="Transcribed_RNA"/>
</dbReference>
<reference evidence="8" key="1">
    <citation type="submission" date="2021-01" db="EMBL/GenBank/DDBJ databases">
        <authorList>
            <person name="Corre E."/>
            <person name="Pelletier E."/>
            <person name="Niang G."/>
            <person name="Scheremetjew M."/>
            <person name="Finn R."/>
            <person name="Kale V."/>
            <person name="Holt S."/>
            <person name="Cochrane G."/>
            <person name="Meng A."/>
            <person name="Brown T."/>
            <person name="Cohen L."/>
        </authorList>
    </citation>
    <scope>NUCLEOTIDE SEQUENCE</scope>
    <source>
        <strain evidence="8">CCMP325</strain>
    </source>
</reference>
<comment type="subcellular location">
    <subcellularLocation>
        <location evidence="1">Vacuole membrane</location>
        <topology evidence="1">Lipid-anchor</topology>
    </subcellularLocation>
</comment>
<accession>A0A7S0EKW4</accession>
<proteinExistence type="inferred from homology"/>
<evidence type="ECO:0000256" key="1">
    <source>
        <dbReference type="ARBA" id="ARBA00004592"/>
    </source>
</evidence>
<dbReference type="Gene3D" id="1.25.10.10">
    <property type="entry name" value="Leucine-rich Repeat Variant"/>
    <property type="match status" value="1"/>
</dbReference>
<protein>
    <recommendedName>
        <fullName evidence="7">Vacuolar protein 8</fullName>
    </recommendedName>
</protein>
<dbReference type="InterPro" id="IPR045156">
    <property type="entry name" value="Vac8"/>
</dbReference>
<dbReference type="InterPro" id="IPR011989">
    <property type="entry name" value="ARM-like"/>
</dbReference>
<keyword evidence="4" id="KW-0677">Repeat</keyword>
<dbReference type="GO" id="GO:0071562">
    <property type="term" value="P:nucleus-vacuole junction assembly"/>
    <property type="evidence" value="ECO:0007669"/>
    <property type="project" value="InterPro"/>
</dbReference>
<name>A0A7S0EKW4_9CRYP</name>
<evidence type="ECO:0000256" key="7">
    <source>
        <dbReference type="ARBA" id="ARBA00026209"/>
    </source>
</evidence>
<dbReference type="AlphaFoldDB" id="A0A7S0EKW4"/>
<gene>
    <name evidence="8" type="ORF">HPHI1048_LOCUS12678</name>
</gene>
<dbReference type="PANTHER" id="PTHR47249">
    <property type="entry name" value="VACUOLAR PROTEIN 8"/>
    <property type="match status" value="1"/>
</dbReference>
<evidence type="ECO:0000256" key="6">
    <source>
        <dbReference type="ARBA" id="ARBA00023288"/>
    </source>
</evidence>
<dbReference type="SMART" id="SM00185">
    <property type="entry name" value="ARM"/>
    <property type="match status" value="3"/>
</dbReference>
<keyword evidence="3" id="KW-0926">Vacuole</keyword>
<evidence type="ECO:0000256" key="4">
    <source>
        <dbReference type="ARBA" id="ARBA00022737"/>
    </source>
</evidence>
<dbReference type="SUPFAM" id="SSF48371">
    <property type="entry name" value="ARM repeat"/>
    <property type="match status" value="1"/>
</dbReference>
<evidence type="ECO:0000256" key="3">
    <source>
        <dbReference type="ARBA" id="ARBA00022554"/>
    </source>
</evidence>